<evidence type="ECO:0000313" key="3">
    <source>
        <dbReference type="Proteomes" id="UP000003178"/>
    </source>
</evidence>
<dbReference type="GO" id="GO:0006276">
    <property type="term" value="P:plasmid maintenance"/>
    <property type="evidence" value="ECO:0007669"/>
    <property type="project" value="InterPro"/>
</dbReference>
<dbReference type="SUPFAM" id="SSF46785">
    <property type="entry name" value="Winged helix' DNA-binding domain"/>
    <property type="match status" value="1"/>
</dbReference>
<proteinExistence type="predicted"/>
<dbReference type="InterPro" id="IPR036388">
    <property type="entry name" value="WH-like_DNA-bd_sf"/>
</dbReference>
<dbReference type="HOGENOM" id="CLU_1894248_0_0_9"/>
<dbReference type="InterPro" id="IPR036390">
    <property type="entry name" value="WH_DNA-bd_sf"/>
</dbReference>
<sequence>MLEINSSSKVDVDQKYTESRNLVPKKDKYSNICLKNFIKVVEGSYTKKDLIPLMLIESMDRENKIRMTLDEMAEIFDYPKTSLSTLFTKLKKRDFIQRVRNGEYMINPAISYKGSKPERDQLMEEYNSLSKKKYK</sequence>
<dbReference type="Proteomes" id="UP000003178">
    <property type="component" value="Unassembled WGS sequence"/>
</dbReference>
<comment type="caution">
    <text evidence="2">The sequence shown here is derived from an EMBL/GenBank/DDBJ whole genome shotgun (WGS) entry which is preliminary data.</text>
</comment>
<dbReference type="EMBL" id="ABWP01000011">
    <property type="protein sequence ID" value="EEA85966.1"/>
    <property type="molecule type" value="Genomic_DNA"/>
</dbReference>
<name>B6FWQ5_PEPHT</name>
<reference evidence="2 3" key="2">
    <citation type="submission" date="2008-10" db="EMBL/GenBank/DDBJ databases">
        <title>Draft genome sequence of Clostridium hiranonis (DSM 13275).</title>
        <authorList>
            <person name="Sudarsanam P."/>
            <person name="Ley R."/>
            <person name="Guruge J."/>
            <person name="Turnbaugh P.J."/>
            <person name="Mahowald M."/>
            <person name="Liep D."/>
            <person name="Gordon J."/>
        </authorList>
    </citation>
    <scope>NUCLEOTIDE SEQUENCE [LARGE SCALE GENOMIC DNA]</scope>
    <source>
        <strain evidence="2 3">DSM 13275</strain>
    </source>
</reference>
<organism evidence="2 3">
    <name type="scientific">Peptacetobacter hiranonis (strain DSM 13275 / JCM 10541 / KCTC 15199 / TO-931)</name>
    <name type="common">Clostridium hiranonis</name>
    <dbReference type="NCBI Taxonomy" id="500633"/>
    <lineage>
        <taxon>Bacteria</taxon>
        <taxon>Bacillati</taxon>
        <taxon>Bacillota</taxon>
        <taxon>Clostridia</taxon>
        <taxon>Peptostreptococcales</taxon>
        <taxon>Peptostreptococcaceae</taxon>
        <taxon>Peptacetobacter</taxon>
    </lineage>
</organism>
<dbReference type="STRING" id="500633.CLOHIR_00304"/>
<dbReference type="Gene3D" id="1.10.10.10">
    <property type="entry name" value="Winged helix-like DNA-binding domain superfamily/Winged helix DNA-binding domain"/>
    <property type="match status" value="1"/>
</dbReference>
<dbReference type="AlphaFoldDB" id="B6FWQ5"/>
<dbReference type="GO" id="GO:0006260">
    <property type="term" value="P:DNA replication"/>
    <property type="evidence" value="ECO:0007669"/>
    <property type="project" value="InterPro"/>
</dbReference>
<accession>B6FWQ5</accession>
<dbReference type="eggNOG" id="ENOG5030G2M">
    <property type="taxonomic scope" value="Bacteria"/>
</dbReference>
<protein>
    <recommendedName>
        <fullName evidence="1">Plasmid replication protein RepL domain-containing protein</fullName>
    </recommendedName>
</protein>
<dbReference type="RefSeq" id="WP_006439225.1">
    <property type="nucleotide sequence ID" value="NZ_DS995355.1"/>
</dbReference>
<dbReference type="InterPro" id="IPR008813">
    <property type="entry name" value="Plasmid_replication_RepL"/>
</dbReference>
<keyword evidence="3" id="KW-1185">Reference proteome</keyword>
<gene>
    <name evidence="2" type="ORF">CLOHIR_00304</name>
</gene>
<evidence type="ECO:0000313" key="2">
    <source>
        <dbReference type="EMBL" id="EEA85966.1"/>
    </source>
</evidence>
<dbReference type="Pfam" id="PF05732">
    <property type="entry name" value="RepL"/>
    <property type="match status" value="1"/>
</dbReference>
<reference evidence="2 3" key="1">
    <citation type="submission" date="2008-09" db="EMBL/GenBank/DDBJ databases">
        <authorList>
            <person name="Fulton L."/>
            <person name="Clifton S."/>
            <person name="Fulton B."/>
            <person name="Xu J."/>
            <person name="Minx P."/>
            <person name="Pepin K.H."/>
            <person name="Johnson M."/>
            <person name="Thiruvilangam P."/>
            <person name="Bhonagiri V."/>
            <person name="Nash W.E."/>
            <person name="Mardis E.R."/>
            <person name="Wilson R.K."/>
        </authorList>
    </citation>
    <scope>NUCLEOTIDE SEQUENCE [LARGE SCALE GENOMIC DNA]</scope>
    <source>
        <strain evidence="2 3">DSM 13275</strain>
    </source>
</reference>
<feature type="domain" description="Plasmid replication protein RepL" evidence="1">
    <location>
        <begin position="28"/>
        <end position="131"/>
    </location>
</feature>
<evidence type="ECO:0000259" key="1">
    <source>
        <dbReference type="Pfam" id="PF05732"/>
    </source>
</evidence>